<dbReference type="GO" id="GO:0005739">
    <property type="term" value="C:mitochondrion"/>
    <property type="evidence" value="ECO:0007669"/>
    <property type="project" value="TreeGrafter"/>
</dbReference>
<dbReference type="Gene3D" id="3.10.129.10">
    <property type="entry name" value="Hotdog Thioesterase"/>
    <property type="match status" value="2"/>
</dbReference>
<dbReference type="PROSITE" id="PS00615">
    <property type="entry name" value="C_TYPE_LECTIN_1"/>
    <property type="match status" value="1"/>
</dbReference>
<evidence type="ECO:0000256" key="5">
    <source>
        <dbReference type="ARBA" id="ARBA00023157"/>
    </source>
</evidence>
<dbReference type="InterPro" id="IPR018378">
    <property type="entry name" value="C-type_lectin_CS"/>
</dbReference>
<protein>
    <submittedName>
        <fullName evidence="8">Acyl-coenzyme A thioesterase 9</fullName>
    </submittedName>
</protein>
<dbReference type="PROSITE" id="PS51770">
    <property type="entry name" value="HOTDOG_ACOT"/>
    <property type="match status" value="2"/>
</dbReference>
<evidence type="ECO:0000259" key="6">
    <source>
        <dbReference type="PROSITE" id="PS50041"/>
    </source>
</evidence>
<name>A0A2G8JVT8_STIJA</name>
<accession>A0A2G8JVT8</accession>
<keyword evidence="3" id="KW-0378">Hydrolase</keyword>
<dbReference type="Pfam" id="PF00089">
    <property type="entry name" value="Trypsin"/>
    <property type="match status" value="1"/>
</dbReference>
<dbReference type="InterPro" id="IPR001304">
    <property type="entry name" value="C-type_lectin-like"/>
</dbReference>
<evidence type="ECO:0000256" key="1">
    <source>
        <dbReference type="ARBA" id="ARBA00010458"/>
    </source>
</evidence>
<dbReference type="InterPro" id="IPR043504">
    <property type="entry name" value="Peptidase_S1_PA_chymotrypsin"/>
</dbReference>
<dbReference type="GO" id="GO:0006637">
    <property type="term" value="P:acyl-CoA metabolic process"/>
    <property type="evidence" value="ECO:0007669"/>
    <property type="project" value="TreeGrafter"/>
</dbReference>
<dbReference type="InterPro" id="IPR029069">
    <property type="entry name" value="HotDog_dom_sf"/>
</dbReference>
<proteinExistence type="inferred from homology"/>
<evidence type="ECO:0000313" key="9">
    <source>
        <dbReference type="Proteomes" id="UP000230750"/>
    </source>
</evidence>
<dbReference type="Gene3D" id="3.10.100.10">
    <property type="entry name" value="Mannose-Binding Protein A, subunit A"/>
    <property type="match status" value="1"/>
</dbReference>
<dbReference type="Pfam" id="PF00059">
    <property type="entry name" value="Lectin_C"/>
    <property type="match status" value="1"/>
</dbReference>
<keyword evidence="5" id="KW-1015">Disulfide bond</keyword>
<sequence length="603" mass="67726">SNYPVLCLSHKCFSSTATRLPTVYEIREKIKSIVSASQTWRPDVKRSVAGVDTPIVQSDLPQRTMQDSYSEAVIPLSDPLIREKYINQFSNLRIGRLLEDLDTMGVMISYKHNMPDPGQETSPLTIVTALVDRLDLHTKIVGVEHDLKLTGNVTWVGTSSIEVAMSVKMLKDGSEEEEIVSTTFVNVARDSGNSRVSSFSVRRMPPNSVWMESTKLKNALLCFPQERNIHNKIFGGYLMRQATEIAYTNAVLFCRGRVFIRAIGNIQFKKPVEIGSVIFYSSEVAFTEDKFLQIRVHTEVEDVKSGKRDTTNVFHFTIESDSALPRVIPKSYGEFRKQWINIVIKFCTDRISATLSTELNVLYIKDLLNQLTVNTVGELFAIGLDDLAVEGVFRWQDGTIPTQTAWGSGQPMIGFNNEDCVFIQSGDLSWVDAPCNTAAQIICERHASRDTNVCGSNAQSALGFMLGPESDSRRCVATLINEKWAVTSATCGWADRVVFGTTAFTDNPLPPAQVREFVFFIHPFYDRVTKRYDIALLMLDESVTFTPSVNPMCVHTSESSTNCASSSWGFFQNGVKKKKKLLISYLMKLHPDRPRINRSMKYN</sequence>
<keyword evidence="4" id="KW-0809">Transit peptide</keyword>
<evidence type="ECO:0000256" key="3">
    <source>
        <dbReference type="ARBA" id="ARBA00022801"/>
    </source>
</evidence>
<dbReference type="GO" id="GO:0006508">
    <property type="term" value="P:proteolysis"/>
    <property type="evidence" value="ECO:0007669"/>
    <property type="project" value="InterPro"/>
</dbReference>
<feature type="domain" description="C-type lectin" evidence="6">
    <location>
        <begin position="346"/>
        <end position="444"/>
    </location>
</feature>
<comment type="similarity">
    <text evidence="1">Belongs to the acyl coenzyme A hydrolase family.</text>
</comment>
<dbReference type="InterPro" id="IPR009003">
    <property type="entry name" value="Peptidase_S1_PA"/>
</dbReference>
<dbReference type="OrthoDB" id="331699at2759"/>
<dbReference type="PANTHER" id="PTHR12655:SF0">
    <property type="entry name" value="ACYL-COENZYME A THIOESTERASE 9, MITOCHONDRIAL"/>
    <property type="match status" value="1"/>
</dbReference>
<dbReference type="SUPFAM" id="SSF54637">
    <property type="entry name" value="Thioesterase/thiol ester dehydrase-isomerase"/>
    <property type="match status" value="2"/>
</dbReference>
<reference evidence="8 9" key="1">
    <citation type="journal article" date="2017" name="PLoS Biol.">
        <title>The sea cucumber genome provides insights into morphological evolution and visceral regeneration.</title>
        <authorList>
            <person name="Zhang X."/>
            <person name="Sun L."/>
            <person name="Yuan J."/>
            <person name="Sun Y."/>
            <person name="Gao Y."/>
            <person name="Zhang L."/>
            <person name="Li S."/>
            <person name="Dai H."/>
            <person name="Hamel J.F."/>
            <person name="Liu C."/>
            <person name="Yu Y."/>
            <person name="Liu S."/>
            <person name="Lin W."/>
            <person name="Guo K."/>
            <person name="Jin S."/>
            <person name="Xu P."/>
            <person name="Storey K.B."/>
            <person name="Huan P."/>
            <person name="Zhang T."/>
            <person name="Zhou Y."/>
            <person name="Zhang J."/>
            <person name="Lin C."/>
            <person name="Li X."/>
            <person name="Xing L."/>
            <person name="Huo D."/>
            <person name="Sun M."/>
            <person name="Wang L."/>
            <person name="Mercier A."/>
            <person name="Li F."/>
            <person name="Yang H."/>
            <person name="Xiang J."/>
        </authorList>
    </citation>
    <scope>NUCLEOTIDE SEQUENCE [LARGE SCALE GENOMIC DNA]</scope>
    <source>
        <strain evidence="8">Shaxun</strain>
        <tissue evidence="8">Muscle</tissue>
    </source>
</reference>
<dbReference type="GO" id="GO:0047617">
    <property type="term" value="F:fatty acyl-CoA hydrolase activity"/>
    <property type="evidence" value="ECO:0007669"/>
    <property type="project" value="TreeGrafter"/>
</dbReference>
<dbReference type="PROSITE" id="PS50041">
    <property type="entry name" value="C_TYPE_LECTIN_2"/>
    <property type="match status" value="1"/>
</dbReference>
<dbReference type="SUPFAM" id="SSF50494">
    <property type="entry name" value="Trypsin-like serine proteases"/>
    <property type="match status" value="1"/>
</dbReference>
<dbReference type="InterPro" id="IPR033120">
    <property type="entry name" value="HOTDOG_ACOT"/>
</dbReference>
<dbReference type="Proteomes" id="UP000230750">
    <property type="component" value="Unassembled WGS sequence"/>
</dbReference>
<dbReference type="CDD" id="cd03442">
    <property type="entry name" value="BFIT_BACH"/>
    <property type="match status" value="2"/>
</dbReference>
<dbReference type="Gene3D" id="2.40.10.10">
    <property type="entry name" value="Trypsin-like serine proteases"/>
    <property type="match status" value="1"/>
</dbReference>
<dbReference type="GO" id="GO:0004252">
    <property type="term" value="F:serine-type endopeptidase activity"/>
    <property type="evidence" value="ECO:0007669"/>
    <property type="project" value="InterPro"/>
</dbReference>
<evidence type="ECO:0000313" key="8">
    <source>
        <dbReference type="EMBL" id="PIK39853.1"/>
    </source>
</evidence>
<dbReference type="PANTHER" id="PTHR12655">
    <property type="entry name" value="ACYL-COA THIOESTERASE"/>
    <property type="match status" value="1"/>
</dbReference>
<comment type="caution">
    <text evidence="8">The sequence shown here is derived from an EMBL/GenBank/DDBJ whole genome shotgun (WGS) entry which is preliminary data.</text>
</comment>
<dbReference type="SUPFAM" id="SSF56436">
    <property type="entry name" value="C-type lectin-like"/>
    <property type="match status" value="1"/>
</dbReference>
<dbReference type="SMART" id="SM00034">
    <property type="entry name" value="CLECT"/>
    <property type="match status" value="1"/>
</dbReference>
<dbReference type="InterPro" id="IPR001254">
    <property type="entry name" value="Trypsin_dom"/>
</dbReference>
<dbReference type="AlphaFoldDB" id="A0A2G8JVT8"/>
<dbReference type="EMBL" id="MRZV01001192">
    <property type="protein sequence ID" value="PIK39853.1"/>
    <property type="molecule type" value="Genomic_DNA"/>
</dbReference>
<dbReference type="STRING" id="307972.A0A2G8JVT8"/>
<feature type="non-terminal residue" evidence="8">
    <location>
        <position position="1"/>
    </location>
</feature>
<evidence type="ECO:0000256" key="4">
    <source>
        <dbReference type="ARBA" id="ARBA00022946"/>
    </source>
</evidence>
<gene>
    <name evidence="8" type="ORF">BSL78_23295</name>
</gene>
<evidence type="ECO:0000256" key="2">
    <source>
        <dbReference type="ARBA" id="ARBA00022737"/>
    </source>
</evidence>
<keyword evidence="9" id="KW-1185">Reference proteome</keyword>
<feature type="domain" description="HotDog ACOT-type" evidence="7">
    <location>
        <begin position="212"/>
        <end position="324"/>
    </location>
</feature>
<keyword evidence="2" id="KW-0677">Repeat</keyword>
<feature type="domain" description="HotDog ACOT-type" evidence="7">
    <location>
        <begin position="71"/>
        <end position="192"/>
    </location>
</feature>
<dbReference type="InterPro" id="IPR016187">
    <property type="entry name" value="CTDL_fold"/>
</dbReference>
<evidence type="ECO:0000259" key="7">
    <source>
        <dbReference type="PROSITE" id="PS51770"/>
    </source>
</evidence>
<dbReference type="InterPro" id="IPR016186">
    <property type="entry name" value="C-type_lectin-like/link_sf"/>
</dbReference>
<organism evidence="8 9">
    <name type="scientific">Stichopus japonicus</name>
    <name type="common">Sea cucumber</name>
    <dbReference type="NCBI Taxonomy" id="307972"/>
    <lineage>
        <taxon>Eukaryota</taxon>
        <taxon>Metazoa</taxon>
        <taxon>Echinodermata</taxon>
        <taxon>Eleutherozoa</taxon>
        <taxon>Echinozoa</taxon>
        <taxon>Holothuroidea</taxon>
        <taxon>Aspidochirotacea</taxon>
        <taxon>Aspidochirotida</taxon>
        <taxon>Stichopodidae</taxon>
        <taxon>Apostichopus</taxon>
    </lineage>
</organism>